<reference evidence="1" key="1">
    <citation type="submission" date="2010-05" db="EMBL/GenBank/DDBJ databases">
        <title>The draft genome of Desulfonatronospira thiodismutans ASO3-1.</title>
        <authorList>
            <consortium name="US DOE Joint Genome Institute (JGI-PGF)"/>
            <person name="Lucas S."/>
            <person name="Copeland A."/>
            <person name="Lapidus A."/>
            <person name="Cheng J.-F."/>
            <person name="Bruce D."/>
            <person name="Goodwin L."/>
            <person name="Pitluck S."/>
            <person name="Chertkov O."/>
            <person name="Brettin T."/>
            <person name="Detter J.C."/>
            <person name="Han C."/>
            <person name="Land M.L."/>
            <person name="Hauser L."/>
            <person name="Kyrpides N."/>
            <person name="Mikhailova N."/>
            <person name="Muyzer G."/>
            <person name="Woyke T."/>
        </authorList>
    </citation>
    <scope>NUCLEOTIDE SEQUENCE [LARGE SCALE GENOMIC DNA]</scope>
    <source>
        <strain evidence="1">ASO3-1</strain>
    </source>
</reference>
<dbReference type="eggNOG" id="ENOG502ZMSS">
    <property type="taxonomic scope" value="Bacteria"/>
</dbReference>
<dbReference type="RefSeq" id="WP_008870512.1">
    <property type="nucleotide sequence ID" value="NZ_ACJN02000003.1"/>
</dbReference>
<evidence type="ECO:0008006" key="3">
    <source>
        <dbReference type="Google" id="ProtNLM"/>
    </source>
</evidence>
<dbReference type="Pfam" id="PF14076">
    <property type="entry name" value="DUF4258"/>
    <property type="match status" value="1"/>
</dbReference>
<protein>
    <recommendedName>
        <fullName evidence="3">DUF4258 domain-containing protein</fullName>
    </recommendedName>
</protein>
<dbReference type="Proteomes" id="UP000005496">
    <property type="component" value="Unassembled WGS sequence"/>
</dbReference>
<sequence length="80" mass="9624">MIDTKHFTEMLKEREISMEMVDKTMTIPDKTEERKDGTKHYLKLFNVNGGRWLRVVINIKSDPPRRITAFFDRRLRRTGQ</sequence>
<name>D6SR30_9BACT</name>
<keyword evidence="2" id="KW-1185">Reference proteome</keyword>
<gene>
    <name evidence="1" type="ORF">Dthio_PD0467</name>
</gene>
<dbReference type="OrthoDB" id="598363at2"/>
<evidence type="ECO:0000313" key="1">
    <source>
        <dbReference type="EMBL" id="EFI33146.1"/>
    </source>
</evidence>
<proteinExistence type="predicted"/>
<organism evidence="1 2">
    <name type="scientific">Desulfonatronospira thiodismutans ASO3-1</name>
    <dbReference type="NCBI Taxonomy" id="555779"/>
    <lineage>
        <taxon>Bacteria</taxon>
        <taxon>Pseudomonadati</taxon>
        <taxon>Thermodesulfobacteriota</taxon>
        <taxon>Desulfovibrionia</taxon>
        <taxon>Desulfovibrionales</taxon>
        <taxon>Desulfonatronovibrionaceae</taxon>
        <taxon>Desulfonatronospira</taxon>
    </lineage>
</organism>
<dbReference type="EMBL" id="ACJN02000003">
    <property type="protein sequence ID" value="EFI33146.1"/>
    <property type="molecule type" value="Genomic_DNA"/>
</dbReference>
<dbReference type="InterPro" id="IPR025354">
    <property type="entry name" value="DUF4258"/>
</dbReference>
<accession>D6SR30</accession>
<dbReference type="AlphaFoldDB" id="D6SR30"/>
<evidence type="ECO:0000313" key="2">
    <source>
        <dbReference type="Proteomes" id="UP000005496"/>
    </source>
</evidence>
<comment type="caution">
    <text evidence="1">The sequence shown here is derived from an EMBL/GenBank/DDBJ whole genome shotgun (WGS) entry which is preliminary data.</text>
</comment>